<feature type="signal peptide" evidence="1">
    <location>
        <begin position="1"/>
        <end position="30"/>
    </location>
</feature>
<organism evidence="2 3">
    <name type="scientific">Engystomops pustulosus</name>
    <name type="common">Tungara frog</name>
    <name type="synonym">Physalaemus pustulosus</name>
    <dbReference type="NCBI Taxonomy" id="76066"/>
    <lineage>
        <taxon>Eukaryota</taxon>
        <taxon>Metazoa</taxon>
        <taxon>Chordata</taxon>
        <taxon>Craniata</taxon>
        <taxon>Vertebrata</taxon>
        <taxon>Euteleostomi</taxon>
        <taxon>Amphibia</taxon>
        <taxon>Batrachia</taxon>
        <taxon>Anura</taxon>
        <taxon>Neobatrachia</taxon>
        <taxon>Hyloidea</taxon>
        <taxon>Leptodactylidae</taxon>
        <taxon>Leiuperinae</taxon>
        <taxon>Engystomops</taxon>
    </lineage>
</organism>
<feature type="chain" id="PRO_5043832155" description="Secreted protein" evidence="1">
    <location>
        <begin position="31"/>
        <end position="72"/>
    </location>
</feature>
<gene>
    <name evidence="2" type="ORF">GDO81_026187</name>
</gene>
<reference evidence="2" key="1">
    <citation type="thesis" date="2020" institute="ProQuest LLC" country="789 East Eisenhower Parkway, Ann Arbor, MI, USA">
        <title>Comparative Genomics and Chromosome Evolution.</title>
        <authorList>
            <person name="Mudd A.B."/>
        </authorList>
    </citation>
    <scope>NUCLEOTIDE SEQUENCE</scope>
    <source>
        <strain evidence="2">237g6f4</strain>
        <tissue evidence="2">Blood</tissue>
    </source>
</reference>
<dbReference type="AlphaFoldDB" id="A0AAV6YKA8"/>
<accession>A0AAV6YKA8</accession>
<proteinExistence type="predicted"/>
<comment type="caution">
    <text evidence="2">The sequence shown here is derived from an EMBL/GenBank/DDBJ whole genome shotgun (WGS) entry which is preliminary data.</text>
</comment>
<dbReference type="Proteomes" id="UP000824782">
    <property type="component" value="Unassembled WGS sequence"/>
</dbReference>
<keyword evidence="3" id="KW-1185">Reference proteome</keyword>
<name>A0AAV6YKA8_ENGPU</name>
<evidence type="ECO:0000256" key="1">
    <source>
        <dbReference type="SAM" id="SignalP"/>
    </source>
</evidence>
<sequence length="72" mass="8089">MSCFCSSVRDPVSGTFWILWSLSCFFLSLSSRRAINASSDRITENHRPVLCIFTGEPNPHTCMPLPLPVYPV</sequence>
<keyword evidence="1" id="KW-0732">Signal</keyword>
<evidence type="ECO:0000313" key="3">
    <source>
        <dbReference type="Proteomes" id="UP000824782"/>
    </source>
</evidence>
<evidence type="ECO:0008006" key="4">
    <source>
        <dbReference type="Google" id="ProtNLM"/>
    </source>
</evidence>
<protein>
    <recommendedName>
        <fullName evidence="4">Secreted protein</fullName>
    </recommendedName>
</protein>
<dbReference type="EMBL" id="WNYA01042027">
    <property type="protein sequence ID" value="KAG8536523.1"/>
    <property type="molecule type" value="Genomic_DNA"/>
</dbReference>
<evidence type="ECO:0000313" key="2">
    <source>
        <dbReference type="EMBL" id="KAG8536523.1"/>
    </source>
</evidence>